<name>A0A0B8NTM1_9VIBR</name>
<accession>A0A0B8NTM1</accession>
<dbReference type="Proteomes" id="UP000031671">
    <property type="component" value="Unassembled WGS sequence"/>
</dbReference>
<evidence type="ECO:0000313" key="3">
    <source>
        <dbReference type="Proteomes" id="UP000031671"/>
    </source>
</evidence>
<sequence>MNSLHTKAINSIKSRDKTRESSASGDLTINFHPDRFTKDGRPLLLAIARDGILKSQFETGTSNGGLTAFVGGDRYDWEQRVFDGIYDDSLAYQRPKYGGFNYLNQEFGASPRFGSSYFLLKGEVSERTTYCYPDSFFLPEDFASHQA</sequence>
<dbReference type="AlphaFoldDB" id="A0A0B8NTM1"/>
<protein>
    <recommendedName>
        <fullName evidence="4">DUF3626 domain-containing protein</fullName>
    </recommendedName>
</protein>
<reference evidence="2 3" key="2">
    <citation type="submission" date="2015-01" db="EMBL/GenBank/DDBJ databases">
        <authorList>
            <consortium name="NBRP consortium"/>
            <person name="Sawabe T."/>
            <person name="Meirelles P."/>
            <person name="Feng G."/>
            <person name="Sayaka M."/>
            <person name="Hattori M."/>
            <person name="Ohkuma M."/>
        </authorList>
    </citation>
    <scope>NUCLEOTIDE SEQUENCE [LARGE SCALE GENOMIC DNA]</scope>
    <source>
        <strain evidence="3">JCM 19231</strain>
    </source>
</reference>
<feature type="region of interest" description="Disordered" evidence="1">
    <location>
        <begin position="1"/>
        <end position="26"/>
    </location>
</feature>
<keyword evidence="3" id="KW-1185">Reference proteome</keyword>
<evidence type="ECO:0000256" key="1">
    <source>
        <dbReference type="SAM" id="MobiDB-lite"/>
    </source>
</evidence>
<organism evidence="2 3">
    <name type="scientific">Vibrio ishigakensis</name>
    <dbReference type="NCBI Taxonomy" id="1481914"/>
    <lineage>
        <taxon>Bacteria</taxon>
        <taxon>Pseudomonadati</taxon>
        <taxon>Pseudomonadota</taxon>
        <taxon>Gammaproteobacteria</taxon>
        <taxon>Vibrionales</taxon>
        <taxon>Vibrionaceae</taxon>
        <taxon>Vibrio</taxon>
    </lineage>
</organism>
<evidence type="ECO:0000313" key="2">
    <source>
        <dbReference type="EMBL" id="GAM57221.1"/>
    </source>
</evidence>
<dbReference type="Pfam" id="PF12294">
    <property type="entry name" value="DUF3626"/>
    <property type="match status" value="1"/>
</dbReference>
<gene>
    <name evidence="2" type="ORF">JCM19231_1662</name>
</gene>
<dbReference type="EMBL" id="BBRZ01000047">
    <property type="protein sequence ID" value="GAM57221.1"/>
    <property type="molecule type" value="Genomic_DNA"/>
</dbReference>
<reference evidence="2 3" key="1">
    <citation type="submission" date="2015-01" db="EMBL/GenBank/DDBJ databases">
        <title>Vibrio sp. C1 JCM 19231 whole genome shotgun sequence.</title>
        <authorList>
            <person name="Sawabe T."/>
            <person name="Meirelles P."/>
            <person name="Feng G."/>
            <person name="Sayaka M."/>
            <person name="Hattori M."/>
            <person name="Ohkuma M."/>
        </authorList>
    </citation>
    <scope>NUCLEOTIDE SEQUENCE [LARGE SCALE GENOMIC DNA]</scope>
    <source>
        <strain evidence="3">JCM 19231</strain>
    </source>
</reference>
<proteinExistence type="predicted"/>
<comment type="caution">
    <text evidence="2">The sequence shown here is derived from an EMBL/GenBank/DDBJ whole genome shotgun (WGS) entry which is preliminary data.</text>
</comment>
<feature type="compositionally biased region" description="Polar residues" evidence="1">
    <location>
        <begin position="1"/>
        <end position="12"/>
    </location>
</feature>
<evidence type="ECO:0008006" key="4">
    <source>
        <dbReference type="Google" id="ProtNLM"/>
    </source>
</evidence>
<dbReference type="InterPro" id="IPR022074">
    <property type="entry name" value="DUF3626"/>
</dbReference>